<evidence type="ECO:0000313" key="5">
    <source>
        <dbReference type="Proteomes" id="UP001601444"/>
    </source>
</evidence>
<evidence type="ECO:0000313" key="4">
    <source>
        <dbReference type="EMBL" id="MFF0541523.1"/>
    </source>
</evidence>
<dbReference type="Pfam" id="PF13845">
    <property type="entry name" value="Septum_form"/>
    <property type="match status" value="1"/>
</dbReference>
<feature type="region of interest" description="Disordered" evidence="1">
    <location>
        <begin position="1"/>
        <end position="22"/>
    </location>
</feature>
<accession>A0ABW6PGQ8</accession>
<reference evidence="4 5" key="1">
    <citation type="submission" date="2024-10" db="EMBL/GenBank/DDBJ databases">
        <title>The Natural Products Discovery Center: Release of the First 8490 Sequenced Strains for Exploring Actinobacteria Biosynthetic Diversity.</title>
        <authorList>
            <person name="Kalkreuter E."/>
            <person name="Kautsar S.A."/>
            <person name="Yang D."/>
            <person name="Bader C.D."/>
            <person name="Teijaro C.N."/>
            <person name="Fluegel L."/>
            <person name="Davis C.M."/>
            <person name="Simpson J.R."/>
            <person name="Lauterbach L."/>
            <person name="Steele A.D."/>
            <person name="Gui C."/>
            <person name="Meng S."/>
            <person name="Li G."/>
            <person name="Viehrig K."/>
            <person name="Ye F."/>
            <person name="Su P."/>
            <person name="Kiefer A.F."/>
            <person name="Nichols A."/>
            <person name="Cepeda A.J."/>
            <person name="Yan W."/>
            <person name="Fan B."/>
            <person name="Jiang Y."/>
            <person name="Adhikari A."/>
            <person name="Zheng C.-J."/>
            <person name="Schuster L."/>
            <person name="Cowan T.M."/>
            <person name="Smanski M.J."/>
            <person name="Chevrette M.G."/>
            <person name="De Carvalho L.P.S."/>
            <person name="Shen B."/>
        </authorList>
    </citation>
    <scope>NUCLEOTIDE SEQUENCE [LARGE SCALE GENOMIC DNA]</scope>
    <source>
        <strain evidence="4 5">NPDC004045</strain>
    </source>
</reference>
<comment type="caution">
    <text evidence="4">The sequence shown here is derived from an EMBL/GenBank/DDBJ whole genome shotgun (WGS) entry which is preliminary data.</text>
</comment>
<organism evidence="4 5">
    <name type="scientific">Nocardia thailandica</name>
    <dbReference type="NCBI Taxonomy" id="257275"/>
    <lineage>
        <taxon>Bacteria</taxon>
        <taxon>Bacillati</taxon>
        <taxon>Actinomycetota</taxon>
        <taxon>Actinomycetes</taxon>
        <taxon>Mycobacteriales</taxon>
        <taxon>Nocardiaceae</taxon>
        <taxon>Nocardia</taxon>
    </lineage>
</organism>
<keyword evidence="2" id="KW-0812">Transmembrane</keyword>
<keyword evidence="2" id="KW-1133">Transmembrane helix</keyword>
<keyword evidence="5" id="KW-1185">Reference proteome</keyword>
<feature type="domain" description="Septum formation-related" evidence="3">
    <location>
        <begin position="83"/>
        <end position="304"/>
    </location>
</feature>
<feature type="transmembrane region" description="Helical" evidence="2">
    <location>
        <begin position="34"/>
        <end position="56"/>
    </location>
</feature>
<evidence type="ECO:0000256" key="2">
    <source>
        <dbReference type="SAM" id="Phobius"/>
    </source>
</evidence>
<evidence type="ECO:0000256" key="1">
    <source>
        <dbReference type="SAM" id="MobiDB-lite"/>
    </source>
</evidence>
<dbReference type="EMBL" id="JBIAMX010000001">
    <property type="protein sequence ID" value="MFF0541523.1"/>
    <property type="molecule type" value="Genomic_DNA"/>
</dbReference>
<feature type="compositionally biased region" description="Pro residues" evidence="1">
    <location>
        <begin position="345"/>
        <end position="360"/>
    </location>
</feature>
<evidence type="ECO:0000259" key="3">
    <source>
        <dbReference type="Pfam" id="PF13845"/>
    </source>
</evidence>
<gene>
    <name evidence="4" type="ORF">ACFYTF_01640</name>
</gene>
<sequence>MSEKDSEQRTTPRSRRRAEAAGSGRNLSATKLRWGLLIGALGAVVAALVTMFITGFDNDKGLEAHQPGAEPVVRDRVFGSAAAGDCLTWSKADRSDLVKVNCADKHQFEVAAVVDLSQYPGREFGEGTRHPDSLRMTELKDEHCVPAVQQYLNGRLDPRGKYVVNVMSPSPDGWAHGDRTLRCGVQAASSAGVVATTGGIHGQDQSKVHDAGVCLGINQNLPTDPVDCSQQHSVEVVGQVDLAGQFTGGPPSEADQDRFVEQECTRISTDYLGSADAIRNKTLTLFFDYVEASSWLAGSHKLDCWIGKGADREGFAPIVGSARGEILINGQAPVPPPNSGRSTPAPLPGAAPLPPQPQPR</sequence>
<feature type="region of interest" description="Disordered" evidence="1">
    <location>
        <begin position="329"/>
        <end position="360"/>
    </location>
</feature>
<feature type="compositionally biased region" description="Basic and acidic residues" evidence="1">
    <location>
        <begin position="1"/>
        <end position="10"/>
    </location>
</feature>
<keyword evidence="2" id="KW-0472">Membrane</keyword>
<proteinExistence type="predicted"/>
<protein>
    <submittedName>
        <fullName evidence="4">Septum formation family protein</fullName>
    </submittedName>
</protein>
<dbReference type="InterPro" id="IPR026004">
    <property type="entry name" value="Septum_form"/>
</dbReference>
<dbReference type="RefSeq" id="WP_043646258.1">
    <property type="nucleotide sequence ID" value="NZ_JBIAMX010000001.1"/>
</dbReference>
<dbReference type="Proteomes" id="UP001601444">
    <property type="component" value="Unassembled WGS sequence"/>
</dbReference>
<name>A0ABW6PGQ8_9NOCA</name>